<dbReference type="AlphaFoldDB" id="C7MNX1"/>
<dbReference type="HOGENOM" id="CLU_062674_0_1_11"/>
<dbReference type="InterPro" id="IPR016431">
    <property type="entry name" value="Pyrv-formate_lyase-activ_prd"/>
</dbReference>
<keyword evidence="3 5" id="KW-0408">Iron</keyword>
<evidence type="ECO:0000256" key="1">
    <source>
        <dbReference type="ARBA" id="ARBA00022691"/>
    </source>
</evidence>
<keyword evidence="6" id="KW-0670">Pyruvate</keyword>
<keyword evidence="6" id="KW-0456">Lyase</keyword>
<dbReference type="GO" id="GO:0016829">
    <property type="term" value="F:lyase activity"/>
    <property type="evidence" value="ECO:0007669"/>
    <property type="project" value="UniProtKB-KW"/>
</dbReference>
<proteinExistence type="predicted"/>
<dbReference type="EMBL" id="CP001682">
    <property type="protein sequence ID" value="ACU94611.1"/>
    <property type="molecule type" value="Genomic_DNA"/>
</dbReference>
<evidence type="ECO:0000313" key="6">
    <source>
        <dbReference type="EMBL" id="ACU94611.1"/>
    </source>
</evidence>
<dbReference type="Pfam" id="PF13353">
    <property type="entry name" value="Fer4_12"/>
    <property type="match status" value="1"/>
</dbReference>
<sequence>MESRKILPSADRCYLCPRRCGARRSAGQRGVCGAAGELRVARAALHEWEEPPISVGAGSGTVFFSNCPLRCVYCQNAAIACGQAGYDISVERLADIFFELRAQGAANINLVTPSHYFPSIEQACRSAHAQGFDLPFIMNTSGYELASTIRRYADCIDVYLADFKYAPAWVGTTAQRYSQASNYFDYAVSALDAMVACAGVPAYDCFAGDQRLVHGVVVRHLLLPDHLDESKSILSFLWHRYGNAVLYSLMSQYTPPDSLEDSLDGSLKGFPELQRRITADEYEQLLDYADHIGMVDYFWQSGDAARESFIPSFDGTGVLPHSRAVR</sequence>
<dbReference type="InterPro" id="IPR058240">
    <property type="entry name" value="rSAM_sf"/>
</dbReference>
<feature type="binding site" evidence="5">
    <location>
        <position position="71"/>
    </location>
    <ligand>
        <name>[4Fe-4S] cluster</name>
        <dbReference type="ChEBI" id="CHEBI:49883"/>
        <note>4Fe-4S-S-AdoMet</note>
    </ligand>
</feature>
<keyword evidence="7" id="KW-1185">Reference proteome</keyword>
<dbReference type="STRING" id="469378.Ccur_09130"/>
<keyword evidence="4 5" id="KW-0411">Iron-sulfur</keyword>
<protein>
    <submittedName>
        <fullName evidence="6">Pyruvate formate lyase activating protein-like uncharacterized Fe-S protein</fullName>
    </submittedName>
</protein>
<accession>C7MNX1</accession>
<dbReference type="Gene3D" id="3.20.20.70">
    <property type="entry name" value="Aldolase class I"/>
    <property type="match status" value="1"/>
</dbReference>
<dbReference type="eggNOG" id="COG1313">
    <property type="taxonomic scope" value="Bacteria"/>
</dbReference>
<evidence type="ECO:0000313" key="7">
    <source>
        <dbReference type="Proteomes" id="UP000000954"/>
    </source>
</evidence>
<dbReference type="InterPro" id="IPR040085">
    <property type="entry name" value="MJ0674-like"/>
</dbReference>
<feature type="binding site" evidence="5">
    <location>
        <position position="67"/>
    </location>
    <ligand>
        <name>[4Fe-4S] cluster</name>
        <dbReference type="ChEBI" id="CHEBI:49883"/>
        <note>4Fe-4S-S-AdoMet</note>
    </ligand>
</feature>
<dbReference type="PANTHER" id="PTHR43075">
    <property type="entry name" value="FORMATE LYASE ACTIVATING ENZYME, PUTATIVE (AFU_ORTHOLOGUE AFUA_2G15630)-RELATED"/>
    <property type="match status" value="1"/>
</dbReference>
<dbReference type="GO" id="GO:0046872">
    <property type="term" value="F:metal ion binding"/>
    <property type="evidence" value="ECO:0007669"/>
    <property type="project" value="UniProtKB-KW"/>
</dbReference>
<comment type="cofactor">
    <cofactor evidence="5">
        <name>[4Fe-4S] cluster</name>
        <dbReference type="ChEBI" id="CHEBI:49883"/>
    </cofactor>
    <text evidence="5">Binds 1 [4Fe-4S] cluster. The cluster is coordinated with 3 cysteines and an exchangeable S-adenosyl-L-methionine.</text>
</comment>
<organism evidence="6 7">
    <name type="scientific">Cryptobacterium curtum (strain ATCC 700683 / DSM 15641 / CCUG 43107 / 12-3)</name>
    <dbReference type="NCBI Taxonomy" id="469378"/>
    <lineage>
        <taxon>Bacteria</taxon>
        <taxon>Bacillati</taxon>
        <taxon>Actinomycetota</taxon>
        <taxon>Coriobacteriia</taxon>
        <taxon>Eggerthellales</taxon>
        <taxon>Eggerthellaceae</taxon>
        <taxon>Cryptobacterium</taxon>
    </lineage>
</organism>
<dbReference type="KEGG" id="ccu:Ccur_09130"/>
<evidence type="ECO:0000256" key="2">
    <source>
        <dbReference type="ARBA" id="ARBA00022723"/>
    </source>
</evidence>
<dbReference type="InterPro" id="IPR007197">
    <property type="entry name" value="rSAM"/>
</dbReference>
<dbReference type="Proteomes" id="UP000000954">
    <property type="component" value="Chromosome"/>
</dbReference>
<dbReference type="PIRSF" id="PIRSF004869">
    <property type="entry name" value="PflX_prd"/>
    <property type="match status" value="1"/>
</dbReference>
<gene>
    <name evidence="6" type="ordered locus">Ccur_09130</name>
</gene>
<dbReference type="GO" id="GO:0051536">
    <property type="term" value="F:iron-sulfur cluster binding"/>
    <property type="evidence" value="ECO:0007669"/>
    <property type="project" value="UniProtKB-KW"/>
</dbReference>
<dbReference type="SFLD" id="SFLDS00029">
    <property type="entry name" value="Radical_SAM"/>
    <property type="match status" value="1"/>
</dbReference>
<feature type="binding site" evidence="5">
    <location>
        <position position="74"/>
    </location>
    <ligand>
        <name>[4Fe-4S] cluster</name>
        <dbReference type="ChEBI" id="CHEBI:49883"/>
        <note>4Fe-4S-S-AdoMet</note>
    </ligand>
</feature>
<evidence type="ECO:0000256" key="4">
    <source>
        <dbReference type="ARBA" id="ARBA00023014"/>
    </source>
</evidence>
<keyword evidence="2 5" id="KW-0479">Metal-binding</keyword>
<dbReference type="InterPro" id="IPR013785">
    <property type="entry name" value="Aldolase_TIM"/>
</dbReference>
<evidence type="ECO:0000256" key="3">
    <source>
        <dbReference type="ARBA" id="ARBA00023004"/>
    </source>
</evidence>
<name>C7MNX1_CRYCD</name>
<reference evidence="6 7" key="1">
    <citation type="journal article" date="2009" name="Stand. Genomic Sci.">
        <title>Complete genome sequence of Cryptobacterium curtum type strain (12-3).</title>
        <authorList>
            <person name="Mavrommatis K."/>
            <person name="Pukall R."/>
            <person name="Rohde C."/>
            <person name="Chen F."/>
            <person name="Sims D."/>
            <person name="Brettin T."/>
            <person name="Kuske C."/>
            <person name="Detter J.C."/>
            <person name="Han C."/>
            <person name="Lapidus A."/>
            <person name="Copeland A."/>
            <person name="Glavina Del Rio T."/>
            <person name="Nolan M."/>
            <person name="Lucas S."/>
            <person name="Tice H."/>
            <person name="Cheng J.F."/>
            <person name="Bruce D."/>
            <person name="Goodwin L."/>
            <person name="Pitluck S."/>
            <person name="Ovchinnikova G."/>
            <person name="Pati A."/>
            <person name="Ivanova N."/>
            <person name="Chen A."/>
            <person name="Palaniappan K."/>
            <person name="Chain P."/>
            <person name="D'haeseleer P."/>
            <person name="Goker M."/>
            <person name="Bristow J."/>
            <person name="Eisen J.A."/>
            <person name="Markowitz V."/>
            <person name="Hugenholtz P."/>
            <person name="Rohde M."/>
            <person name="Klenk H.P."/>
            <person name="Kyrpides N.C."/>
        </authorList>
    </citation>
    <scope>NUCLEOTIDE SEQUENCE [LARGE SCALE GENOMIC DNA]</scope>
    <source>
        <strain evidence="7">ATCC 700683 / DSM 15641 / 12-3</strain>
    </source>
</reference>
<evidence type="ECO:0000256" key="5">
    <source>
        <dbReference type="PIRSR" id="PIRSR004869-50"/>
    </source>
</evidence>
<dbReference type="SFLD" id="SFLDG01099">
    <property type="entry name" value="Uncharacterised_Radical_SAM_Su"/>
    <property type="match status" value="1"/>
</dbReference>
<dbReference type="SUPFAM" id="SSF102114">
    <property type="entry name" value="Radical SAM enzymes"/>
    <property type="match status" value="1"/>
</dbReference>
<keyword evidence="1 5" id="KW-0949">S-adenosyl-L-methionine</keyword>
<dbReference type="PANTHER" id="PTHR43075:SF1">
    <property type="entry name" value="FORMATE LYASE ACTIVATING ENZYME, PUTATIVE (AFU_ORTHOLOGUE AFUA_2G15630)-RELATED"/>
    <property type="match status" value="1"/>
</dbReference>